<reference evidence="8" key="1">
    <citation type="journal article" date="2021" name="Nat. Commun.">
        <title>Genetic determinants of endophytism in the Arabidopsis root mycobiome.</title>
        <authorList>
            <person name="Mesny F."/>
            <person name="Miyauchi S."/>
            <person name="Thiergart T."/>
            <person name="Pickel B."/>
            <person name="Atanasova L."/>
            <person name="Karlsson M."/>
            <person name="Huettel B."/>
            <person name="Barry K.W."/>
            <person name="Haridas S."/>
            <person name="Chen C."/>
            <person name="Bauer D."/>
            <person name="Andreopoulos W."/>
            <person name="Pangilinan J."/>
            <person name="LaButti K."/>
            <person name="Riley R."/>
            <person name="Lipzen A."/>
            <person name="Clum A."/>
            <person name="Drula E."/>
            <person name="Henrissat B."/>
            <person name="Kohler A."/>
            <person name="Grigoriev I.V."/>
            <person name="Martin F.M."/>
            <person name="Hacquard S."/>
        </authorList>
    </citation>
    <scope>NUCLEOTIDE SEQUENCE</scope>
    <source>
        <strain evidence="8">MPI-SDFR-AT-0120</strain>
    </source>
</reference>
<dbReference type="FunFam" id="1.20.1740.10:FF:000001">
    <property type="entry name" value="Amino acid permease"/>
    <property type="match status" value="1"/>
</dbReference>
<keyword evidence="4 6" id="KW-1133">Transmembrane helix</keyword>
<dbReference type="EMBL" id="JAGMVJ010000007">
    <property type="protein sequence ID" value="KAH7089142.1"/>
    <property type="molecule type" value="Genomic_DNA"/>
</dbReference>
<evidence type="ECO:0000256" key="5">
    <source>
        <dbReference type="ARBA" id="ARBA00023136"/>
    </source>
</evidence>
<dbReference type="Pfam" id="PF00324">
    <property type="entry name" value="AA_permease"/>
    <property type="match status" value="1"/>
</dbReference>
<organism evidence="8 9">
    <name type="scientific">Paraphoma chrysanthemicola</name>
    <dbReference type="NCBI Taxonomy" id="798071"/>
    <lineage>
        <taxon>Eukaryota</taxon>
        <taxon>Fungi</taxon>
        <taxon>Dikarya</taxon>
        <taxon>Ascomycota</taxon>
        <taxon>Pezizomycotina</taxon>
        <taxon>Dothideomycetes</taxon>
        <taxon>Pleosporomycetidae</taxon>
        <taxon>Pleosporales</taxon>
        <taxon>Pleosporineae</taxon>
        <taxon>Phaeosphaeriaceae</taxon>
        <taxon>Paraphoma</taxon>
    </lineage>
</organism>
<protein>
    <submittedName>
        <fullName evidence="8">Proline permease PrnB</fullName>
    </submittedName>
</protein>
<feature type="transmembrane region" description="Helical" evidence="6">
    <location>
        <begin position="415"/>
        <end position="438"/>
    </location>
</feature>
<feature type="transmembrane region" description="Helical" evidence="6">
    <location>
        <begin position="124"/>
        <end position="147"/>
    </location>
</feature>
<evidence type="ECO:0000313" key="9">
    <source>
        <dbReference type="Proteomes" id="UP000813461"/>
    </source>
</evidence>
<evidence type="ECO:0000259" key="7">
    <source>
        <dbReference type="Pfam" id="PF00324"/>
    </source>
</evidence>
<proteinExistence type="predicted"/>
<keyword evidence="9" id="KW-1185">Reference proteome</keyword>
<keyword evidence="3 6" id="KW-0812">Transmembrane</keyword>
<feature type="transmembrane region" description="Helical" evidence="6">
    <location>
        <begin position="58"/>
        <end position="80"/>
    </location>
</feature>
<dbReference type="PANTHER" id="PTHR43341:SF38">
    <property type="entry name" value="PROLINE TRANSPORTER (EUROFUNG)"/>
    <property type="match status" value="1"/>
</dbReference>
<feature type="transmembrane region" description="Helical" evidence="6">
    <location>
        <begin position="486"/>
        <end position="505"/>
    </location>
</feature>
<comment type="caution">
    <text evidence="8">The sequence shown here is derived from an EMBL/GenBank/DDBJ whole genome shotgun (WGS) entry which is preliminary data.</text>
</comment>
<evidence type="ECO:0000256" key="6">
    <source>
        <dbReference type="SAM" id="Phobius"/>
    </source>
</evidence>
<feature type="transmembrane region" description="Helical" evidence="6">
    <location>
        <begin position="167"/>
        <end position="187"/>
    </location>
</feature>
<feature type="transmembrane region" description="Helical" evidence="6">
    <location>
        <begin position="86"/>
        <end position="112"/>
    </location>
</feature>
<evidence type="ECO:0000256" key="4">
    <source>
        <dbReference type="ARBA" id="ARBA00022989"/>
    </source>
</evidence>
<feature type="transmembrane region" description="Helical" evidence="6">
    <location>
        <begin position="458"/>
        <end position="480"/>
    </location>
</feature>
<gene>
    <name evidence="8" type="ORF">FB567DRAFT_325447</name>
</gene>
<dbReference type="OrthoDB" id="3900342at2759"/>
<sequence length="565" mass="61525">MHEHGSPGALGSALGTTAAKEKPMEHDISKVESCAIGGIEPIEQAGTRRKIKSRHAQMIAIGGTIGTGLFVGAGQALVIGGPAFLFLAYTLTSILVYGVVTAVIEVCTFLPVSGSSMAYYCNRMASPSLAFALGWLYVYSFGILVAYEVTAAAIVIDYWPNNIPTAAWITIMLFVIIALNFSPVGIFAESEFWFAGIKVIMLTGLLLLSVILMLGGGPNNDRLGFRYWNDPGAVKEFVVGGAGGRFTAFLYVWVFSGFSFYFGPELIIVTSGEMYHPRKNLPVASRRFFYRLAFFYVFGALAIGIICRSDSEGLASGAGNANASPWVIAIRNAGISSLPSIVNAGILTSAWSSGNSFLYMSSRSLYSCALAGNAPKIFTRCNRYGLPIYAVAATSAFSLLAYLNVGSSAGTVFNWLINLTNTAGYTSWIVCCIIFLRFRKACAFQGVTVPYQSRFQPYAAYICLVTFTFLLLCNGFTLFYPGRFTVTSFFTTYVGIPIFLALFIGHKVIAGRADPWLIKPSEVDLVSGLREVEADAENWTRLEQMKTENSGSKVSWWRKVNFLWE</sequence>
<feature type="transmembrane region" description="Helical" evidence="6">
    <location>
        <begin position="248"/>
        <end position="268"/>
    </location>
</feature>
<keyword evidence="5 6" id="KW-0472">Membrane</keyword>
<dbReference type="PIRSF" id="PIRSF006060">
    <property type="entry name" value="AA_transporter"/>
    <property type="match status" value="1"/>
</dbReference>
<feature type="transmembrane region" description="Helical" evidence="6">
    <location>
        <begin position="288"/>
        <end position="306"/>
    </location>
</feature>
<dbReference type="InterPro" id="IPR004841">
    <property type="entry name" value="AA-permease/SLC12A_dom"/>
</dbReference>
<dbReference type="Gene3D" id="1.20.1740.10">
    <property type="entry name" value="Amino acid/polyamine transporter I"/>
    <property type="match status" value="1"/>
</dbReference>
<dbReference type="PANTHER" id="PTHR43341">
    <property type="entry name" value="AMINO ACID PERMEASE"/>
    <property type="match status" value="1"/>
</dbReference>
<feature type="transmembrane region" description="Helical" evidence="6">
    <location>
        <begin position="386"/>
        <end position="403"/>
    </location>
</feature>
<accession>A0A8K0RAL4</accession>
<evidence type="ECO:0000313" key="8">
    <source>
        <dbReference type="EMBL" id="KAH7089142.1"/>
    </source>
</evidence>
<keyword evidence="2" id="KW-0813">Transport</keyword>
<dbReference type="InterPro" id="IPR050524">
    <property type="entry name" value="APC_YAT"/>
</dbReference>
<dbReference type="Proteomes" id="UP000813461">
    <property type="component" value="Unassembled WGS sequence"/>
</dbReference>
<dbReference type="GO" id="GO:0016020">
    <property type="term" value="C:membrane"/>
    <property type="evidence" value="ECO:0007669"/>
    <property type="project" value="UniProtKB-SubCell"/>
</dbReference>
<dbReference type="GO" id="GO:0015171">
    <property type="term" value="F:amino acid transmembrane transporter activity"/>
    <property type="evidence" value="ECO:0007669"/>
    <property type="project" value="TreeGrafter"/>
</dbReference>
<dbReference type="AlphaFoldDB" id="A0A8K0RAL4"/>
<evidence type="ECO:0000256" key="3">
    <source>
        <dbReference type="ARBA" id="ARBA00022692"/>
    </source>
</evidence>
<evidence type="ECO:0000256" key="2">
    <source>
        <dbReference type="ARBA" id="ARBA00022448"/>
    </source>
</evidence>
<evidence type="ECO:0000256" key="1">
    <source>
        <dbReference type="ARBA" id="ARBA00004141"/>
    </source>
</evidence>
<feature type="domain" description="Amino acid permease/ SLC12A" evidence="7">
    <location>
        <begin position="55"/>
        <end position="517"/>
    </location>
</feature>
<comment type="subcellular location">
    <subcellularLocation>
        <location evidence="1">Membrane</location>
        <topology evidence="1">Multi-pass membrane protein</topology>
    </subcellularLocation>
</comment>
<name>A0A8K0RAL4_9PLEO</name>
<feature type="transmembrane region" description="Helical" evidence="6">
    <location>
        <begin position="199"/>
        <end position="217"/>
    </location>
</feature>